<protein>
    <submittedName>
        <fullName evidence="3">Lysosomal-trafficking regulator-like</fullName>
    </submittedName>
</protein>
<keyword evidence="2" id="KW-1185">Reference proteome</keyword>
<dbReference type="InterPro" id="IPR013320">
    <property type="entry name" value="ConA-like_dom_sf"/>
</dbReference>
<name>A0AAJ6YLG2_9HYME</name>
<gene>
    <name evidence="3" type="primary">LOC105364106</name>
</gene>
<dbReference type="SUPFAM" id="SSF49899">
    <property type="entry name" value="Concanavalin A-like lectins/glucanases"/>
    <property type="match status" value="1"/>
</dbReference>
<dbReference type="GeneID" id="105364106"/>
<dbReference type="Proteomes" id="UP000695007">
    <property type="component" value="Unplaced"/>
</dbReference>
<evidence type="ECO:0000313" key="2">
    <source>
        <dbReference type="Proteomes" id="UP000695007"/>
    </source>
</evidence>
<accession>A0AAJ6YLG2</accession>
<proteinExistence type="predicted"/>
<reference evidence="3" key="1">
    <citation type="submission" date="2025-08" db="UniProtKB">
        <authorList>
            <consortium name="RefSeq"/>
        </authorList>
    </citation>
    <scope>IDENTIFICATION</scope>
</reference>
<dbReference type="CTD" id="104144"/>
<evidence type="ECO:0000256" key="1">
    <source>
        <dbReference type="SAM" id="MobiDB-lite"/>
    </source>
</evidence>
<dbReference type="KEGG" id="csol:105364106"/>
<organism evidence="2 3">
    <name type="scientific">Ceratosolen solmsi marchali</name>
    <dbReference type="NCBI Taxonomy" id="326594"/>
    <lineage>
        <taxon>Eukaryota</taxon>
        <taxon>Metazoa</taxon>
        <taxon>Ecdysozoa</taxon>
        <taxon>Arthropoda</taxon>
        <taxon>Hexapoda</taxon>
        <taxon>Insecta</taxon>
        <taxon>Pterygota</taxon>
        <taxon>Neoptera</taxon>
        <taxon>Endopterygota</taxon>
        <taxon>Hymenoptera</taxon>
        <taxon>Apocrita</taxon>
        <taxon>Proctotrupomorpha</taxon>
        <taxon>Chalcidoidea</taxon>
        <taxon>Agaonidae</taxon>
        <taxon>Agaoninae</taxon>
        <taxon>Ceratosolen</taxon>
    </lineage>
</organism>
<feature type="region of interest" description="Disordered" evidence="1">
    <location>
        <begin position="907"/>
        <end position="938"/>
    </location>
</feature>
<dbReference type="InterPro" id="IPR016024">
    <property type="entry name" value="ARM-type_fold"/>
</dbReference>
<feature type="compositionally biased region" description="Polar residues" evidence="1">
    <location>
        <begin position="913"/>
        <end position="926"/>
    </location>
</feature>
<dbReference type="SUPFAM" id="SSF48371">
    <property type="entry name" value="ARM repeat"/>
    <property type="match status" value="1"/>
</dbReference>
<sequence length="1450" mass="161051">MAMDVSTDWGEADDSSTGEYITADDGYEADIEVPVKNSQGLLSKRINQFSATSEAIKGNANAHPALCSLTIDLLIYFSKQGLDEERIAIVTSGLRKVAIICKESAFSCAILAGTGVIGRIFDGFRDILQCKNSKYQDLQHAALEVFTLLAMQSISPTELISYLALFKVPLPPLLSLLQPLFRLVLTAKPQPNFILSFPVVSEEPAIIKSNNEDNRNVEKVENLVTNFRRKHLVLEICSPWSVHAICLPIGSEMSWPVWLQGCSASLWLRVERGNSNKSSRGLQMMSENNNLLNSESDSLSDWGLLSDNWSREVVMGSSSPPLPISILHMMSIGFESLVLETWLDLRSDKLILRLTRPDDKTNRTISETSINGMLPSGRWHHLAINFKDTVLNKHSAVVEVVIWVDGWKEIRVQLPFDGLLIRKPGTTCILLGQTGSSAVGAWYLSNVMIFRCPVFNNEKALYLASLGPNFTNLADCLLSNIKPDFAPLIASGALNGVLEIKIEGGKCDANKRKTFRGMYLRHAVEMKVSDTKIDWDSVMDPNNSHLHDLQDNLLLIYEAQNPNAVHLYPQAVANSNVVKTLFPGQPGFKVVSAPEHRVSQQPPLSVSPIAPVQLQCQHYKGLVSSASLIGGMPVFLYLFARVVELNSNEEEQALALSVVLHLARSDSEMLNQYRSEGGASLLLKVLESPRCYASKHMLKAILDAACDCPILVKDAGTKNHLISLNCEAIITDPELIKCALEAWRTWAMYDALNLLLQAMLCLLKDQHPQREFNASQLNRIRIVDTILLMCKEHFMYEEVNVSLDATTGSAVVELIRALMGAPPEFSHLVLITDYLILVHQASETYVTHSRHNMYFLLTPLDTTKSSTKSLVGSESSESISTLDNCKLIKALANVQIQKGKIIKERDVDEANVENDTSSQGQDTSAGEDSGIAASEGSNQQVNEGQSIWSDKKRACQGLVCEGLLLLLRDALRVLPDSQVGSVLRHVLRVELLLILSNNPDARVRTALVKVIQVYLQRATDEEVNKFVKQKYFIHLANQISLYPGSEPLVVTLENLALKGPSLAAMPPILAMIPKAAATDLNVARPLVSFVTDLITKNQHALRILLDQGLMESVVRGLVNAAHVGSCASLFRDIHVLLVAIATKLLDSPGNHHMQSLIDLHIILNHAELTERFQCGSNKICVPALRDAQVALFDGQLDILTSKVSNHSGFRLKSTASYLASASYLTNALTTSSEQSDQGSRSSSYGSLHLISNTMMREPGKGESNERFRLILNRAVDFLTTADGSVSANELQLTKRLFSILLHGISSPLNKKTYWINTWSVKSALRKNTAKIMVWLMSPHQCNNTRLYAVRSLMEEPKTREILSTLLEVHPQVEQKFSVFLWDLLQRRDEMPSADARICAELKEALKIWDLAKAIEQGHTELWVEELTLLRRELMRERDIWIENQLPVIHR</sequence>
<evidence type="ECO:0000313" key="3">
    <source>
        <dbReference type="RefSeq" id="XP_011500272.1"/>
    </source>
</evidence>
<dbReference type="RefSeq" id="XP_011500272.1">
    <property type="nucleotide sequence ID" value="XM_011501970.1"/>
</dbReference>